<evidence type="ECO:0000256" key="1">
    <source>
        <dbReference type="SAM" id="MobiDB-lite"/>
    </source>
</evidence>
<comment type="caution">
    <text evidence="2">The sequence shown here is derived from an EMBL/GenBank/DDBJ whole genome shotgun (WGS) entry which is preliminary data.</text>
</comment>
<evidence type="ECO:0000313" key="3">
    <source>
        <dbReference type="Proteomes" id="UP000316609"/>
    </source>
</evidence>
<organism evidence="2 3">
    <name type="scientific">Eiseniibacteriota bacterium</name>
    <dbReference type="NCBI Taxonomy" id="2212470"/>
    <lineage>
        <taxon>Bacteria</taxon>
        <taxon>Candidatus Eiseniibacteriota</taxon>
    </lineage>
</organism>
<feature type="compositionally biased region" description="Polar residues" evidence="1">
    <location>
        <begin position="52"/>
        <end position="82"/>
    </location>
</feature>
<feature type="compositionally biased region" description="Low complexity" evidence="1">
    <location>
        <begin position="91"/>
        <end position="100"/>
    </location>
</feature>
<dbReference type="EMBL" id="VBOY01000011">
    <property type="protein sequence ID" value="TMQ68342.1"/>
    <property type="molecule type" value="Genomic_DNA"/>
</dbReference>
<accession>A0A538TXI2</accession>
<dbReference type="AlphaFoldDB" id="A0A538TXI2"/>
<sequence length="109" mass="11511">MSLDPILSPVDPILSPDGARLALLALNPAVPGANEPQLYAARRNMNLPPQFTTVGSHALADSSTTVSDSPTEGQSFSFTVAATDSPRRRQSSASAPWPRRVSTRRAPTA</sequence>
<name>A0A538TXI2_UNCEI</name>
<evidence type="ECO:0000313" key="2">
    <source>
        <dbReference type="EMBL" id="TMQ68342.1"/>
    </source>
</evidence>
<protein>
    <submittedName>
        <fullName evidence="2">Uncharacterized protein</fullName>
    </submittedName>
</protein>
<reference evidence="2 3" key="1">
    <citation type="journal article" date="2019" name="Nat. Microbiol.">
        <title>Mediterranean grassland soil C-N compound turnover is dependent on rainfall and depth, and is mediated by genomically divergent microorganisms.</title>
        <authorList>
            <person name="Diamond S."/>
            <person name="Andeer P.F."/>
            <person name="Li Z."/>
            <person name="Crits-Christoph A."/>
            <person name="Burstein D."/>
            <person name="Anantharaman K."/>
            <person name="Lane K.R."/>
            <person name="Thomas B.C."/>
            <person name="Pan C."/>
            <person name="Northen T.R."/>
            <person name="Banfield J.F."/>
        </authorList>
    </citation>
    <scope>NUCLEOTIDE SEQUENCE [LARGE SCALE GENOMIC DNA]</scope>
    <source>
        <strain evidence="2">WS_8</strain>
    </source>
</reference>
<proteinExistence type="predicted"/>
<feature type="region of interest" description="Disordered" evidence="1">
    <location>
        <begin position="52"/>
        <end position="109"/>
    </location>
</feature>
<dbReference type="Proteomes" id="UP000316609">
    <property type="component" value="Unassembled WGS sequence"/>
</dbReference>
<gene>
    <name evidence="2" type="ORF">E6K78_01405</name>
</gene>